<feature type="region of interest" description="Disordered" evidence="1">
    <location>
        <begin position="1"/>
        <end position="41"/>
    </location>
</feature>
<sequence>MPKKASPKPTKPTTKKPAIQRKSKKNRGNNSSEDAAADKTAGHLKKEDYLVIIEWLKIEWNYNSCFGTGKAPAVGRPAKGKINGFEMMAINLCNQSPSKIMLNFYLMAR</sequence>
<name>A0A0L6UIB2_9BASI</name>
<dbReference type="STRING" id="27349.A0A0L6UIB2"/>
<dbReference type="EMBL" id="LAVV01011046">
    <property type="protein sequence ID" value="KNZ48253.1"/>
    <property type="molecule type" value="Genomic_DNA"/>
</dbReference>
<dbReference type="OrthoDB" id="2507214at2759"/>
<protein>
    <submittedName>
        <fullName evidence="2">Uncharacterized protein</fullName>
    </submittedName>
</protein>
<feature type="compositionally biased region" description="Basic residues" evidence="1">
    <location>
        <begin position="18"/>
        <end position="27"/>
    </location>
</feature>
<keyword evidence="3" id="KW-1185">Reference proteome</keyword>
<evidence type="ECO:0000313" key="3">
    <source>
        <dbReference type="Proteomes" id="UP000037035"/>
    </source>
</evidence>
<organism evidence="2 3">
    <name type="scientific">Puccinia sorghi</name>
    <dbReference type="NCBI Taxonomy" id="27349"/>
    <lineage>
        <taxon>Eukaryota</taxon>
        <taxon>Fungi</taxon>
        <taxon>Dikarya</taxon>
        <taxon>Basidiomycota</taxon>
        <taxon>Pucciniomycotina</taxon>
        <taxon>Pucciniomycetes</taxon>
        <taxon>Pucciniales</taxon>
        <taxon>Pucciniaceae</taxon>
        <taxon>Puccinia</taxon>
    </lineage>
</organism>
<evidence type="ECO:0000313" key="2">
    <source>
        <dbReference type="EMBL" id="KNZ48253.1"/>
    </source>
</evidence>
<evidence type="ECO:0000256" key="1">
    <source>
        <dbReference type="SAM" id="MobiDB-lite"/>
    </source>
</evidence>
<accession>A0A0L6UIB2</accession>
<comment type="caution">
    <text evidence="2">The sequence shown here is derived from an EMBL/GenBank/DDBJ whole genome shotgun (WGS) entry which is preliminary data.</text>
</comment>
<dbReference type="Proteomes" id="UP000037035">
    <property type="component" value="Unassembled WGS sequence"/>
</dbReference>
<dbReference type="VEuPathDB" id="FungiDB:VP01_5795g1"/>
<reference evidence="2 3" key="1">
    <citation type="submission" date="2015-08" db="EMBL/GenBank/DDBJ databases">
        <title>Next Generation Sequencing and Analysis of the Genome of Puccinia sorghi L Schw, the Causal Agent of Maize Common Rust.</title>
        <authorList>
            <person name="Rochi L."/>
            <person name="Burguener G."/>
            <person name="Darino M."/>
            <person name="Turjanski A."/>
            <person name="Kreff E."/>
            <person name="Dieguez M.J."/>
            <person name="Sacco F."/>
        </authorList>
    </citation>
    <scope>NUCLEOTIDE SEQUENCE [LARGE SCALE GENOMIC DNA]</scope>
    <source>
        <strain evidence="2 3">RO10H11247</strain>
    </source>
</reference>
<dbReference type="AlphaFoldDB" id="A0A0L6UIB2"/>
<proteinExistence type="predicted"/>
<gene>
    <name evidence="2" type="ORF">VP01_5795g1</name>
</gene>
<feature type="compositionally biased region" description="Low complexity" evidence="1">
    <location>
        <begin position="7"/>
        <end position="17"/>
    </location>
</feature>